<dbReference type="SUPFAM" id="SSF53254">
    <property type="entry name" value="Phosphoglycerate mutase-like"/>
    <property type="match status" value="1"/>
</dbReference>
<evidence type="ECO:0000313" key="1">
    <source>
        <dbReference type="EMBL" id="PRX47897.1"/>
    </source>
</evidence>
<organism evidence="1 2">
    <name type="scientific">Prauserella shujinwangii</name>
    <dbReference type="NCBI Taxonomy" id="1453103"/>
    <lineage>
        <taxon>Bacteria</taxon>
        <taxon>Bacillati</taxon>
        <taxon>Actinomycetota</taxon>
        <taxon>Actinomycetes</taxon>
        <taxon>Pseudonocardiales</taxon>
        <taxon>Pseudonocardiaceae</taxon>
        <taxon>Prauserella</taxon>
    </lineage>
</organism>
<protein>
    <submittedName>
        <fullName evidence="1">Putative phosphoglycerate mutase</fullName>
    </submittedName>
</protein>
<dbReference type="Gene3D" id="3.40.50.1240">
    <property type="entry name" value="Phosphoglycerate mutase-like"/>
    <property type="match status" value="1"/>
</dbReference>
<dbReference type="GO" id="GO:0016791">
    <property type="term" value="F:phosphatase activity"/>
    <property type="evidence" value="ECO:0007669"/>
    <property type="project" value="TreeGrafter"/>
</dbReference>
<dbReference type="SMART" id="SM00855">
    <property type="entry name" value="PGAM"/>
    <property type="match status" value="1"/>
</dbReference>
<dbReference type="RefSeq" id="WP_106179359.1">
    <property type="nucleotide sequence ID" value="NZ_PVNH01000005.1"/>
</dbReference>
<dbReference type="Proteomes" id="UP000238362">
    <property type="component" value="Unassembled WGS sequence"/>
</dbReference>
<dbReference type="CDD" id="cd07067">
    <property type="entry name" value="HP_PGM_like"/>
    <property type="match status" value="1"/>
</dbReference>
<evidence type="ECO:0000313" key="2">
    <source>
        <dbReference type="Proteomes" id="UP000238362"/>
    </source>
</evidence>
<dbReference type="PANTHER" id="PTHR48100:SF58">
    <property type="entry name" value="PE-PGRS FAMILY PROTEIN PE_PGRS11"/>
    <property type="match status" value="1"/>
</dbReference>
<keyword evidence="2" id="KW-1185">Reference proteome</keyword>
<name>A0A2T0LVS0_9PSEU</name>
<dbReference type="InterPro" id="IPR050275">
    <property type="entry name" value="PGM_Phosphatase"/>
</dbReference>
<dbReference type="InterPro" id="IPR013078">
    <property type="entry name" value="His_Pase_superF_clade-1"/>
</dbReference>
<dbReference type="InterPro" id="IPR029033">
    <property type="entry name" value="His_PPase_superfam"/>
</dbReference>
<dbReference type="AlphaFoldDB" id="A0A2T0LVS0"/>
<gene>
    <name evidence="1" type="ORF">B0I33_105481</name>
</gene>
<dbReference type="PANTHER" id="PTHR48100">
    <property type="entry name" value="BROAD-SPECIFICITY PHOSPHATASE YOR283W-RELATED"/>
    <property type="match status" value="1"/>
</dbReference>
<dbReference type="Pfam" id="PF00300">
    <property type="entry name" value="His_Phos_1"/>
    <property type="match status" value="1"/>
</dbReference>
<proteinExistence type="predicted"/>
<comment type="caution">
    <text evidence="1">The sequence shown here is derived from an EMBL/GenBank/DDBJ whole genome shotgun (WGS) entry which is preliminary data.</text>
</comment>
<dbReference type="EMBL" id="PVNH01000005">
    <property type="protein sequence ID" value="PRX47897.1"/>
    <property type="molecule type" value="Genomic_DNA"/>
</dbReference>
<accession>A0A2T0LVS0</accession>
<reference evidence="1 2" key="1">
    <citation type="submission" date="2018-03" db="EMBL/GenBank/DDBJ databases">
        <title>Genomic Encyclopedia of Type Strains, Phase III (KMG-III): the genomes of soil and plant-associated and newly described type strains.</title>
        <authorList>
            <person name="Whitman W."/>
        </authorList>
    </citation>
    <scope>NUCLEOTIDE SEQUENCE [LARGE SCALE GENOMIC DNA]</scope>
    <source>
        <strain evidence="1 2">CGMCC 4.7125</strain>
    </source>
</reference>
<sequence length="204" mass="22201">MRLYLVRHAQSTANVRKILNTALPGPPLTDLGHEQARALADQLSAEPVAAVYASRAVRAQQTAAPLAEAFAHEVQVIDGIHEVHVGDLEDRGDREAIDTYLETVRPWTRGELHVSMPGGESGHQVRDRYLTAINDLRAKHADVDPDGVVVVVSHGGVIRLGAEWLSVNIRPEVADKGLLPNTGVVRLETHGEAWRCVDWAGLAM</sequence>
<dbReference type="GO" id="GO:0005737">
    <property type="term" value="C:cytoplasm"/>
    <property type="evidence" value="ECO:0007669"/>
    <property type="project" value="TreeGrafter"/>
</dbReference>
<dbReference type="OrthoDB" id="9793115at2"/>